<evidence type="ECO:0000256" key="2">
    <source>
        <dbReference type="PROSITE-ProRule" id="PRU00703"/>
    </source>
</evidence>
<dbReference type="InterPro" id="IPR000644">
    <property type="entry name" value="CBS_dom"/>
</dbReference>
<evidence type="ECO:0000256" key="1">
    <source>
        <dbReference type="ARBA" id="ARBA00023122"/>
    </source>
</evidence>
<feature type="domain" description="CBS" evidence="4">
    <location>
        <begin position="31"/>
        <end position="90"/>
    </location>
</feature>
<dbReference type="PANTHER" id="PTHR43080">
    <property type="entry name" value="CBS DOMAIN-CONTAINING PROTEIN CBSX3, MITOCHONDRIAL"/>
    <property type="match status" value="1"/>
</dbReference>
<reference evidence="5" key="1">
    <citation type="journal article" date="2020" name="mSystems">
        <title>Genome- and Community-Level Interaction Insights into Carbon Utilization and Element Cycling Functions of Hydrothermarchaeota in Hydrothermal Sediment.</title>
        <authorList>
            <person name="Zhou Z."/>
            <person name="Liu Y."/>
            <person name="Xu W."/>
            <person name="Pan J."/>
            <person name="Luo Z.H."/>
            <person name="Li M."/>
        </authorList>
    </citation>
    <scope>NUCLEOTIDE SEQUENCE [LARGE SCALE GENOMIC DNA]</scope>
    <source>
        <strain evidence="5">SpSt-1042</strain>
    </source>
</reference>
<keyword evidence="3" id="KW-0472">Membrane</keyword>
<dbReference type="InterPro" id="IPR046342">
    <property type="entry name" value="CBS_dom_sf"/>
</dbReference>
<proteinExistence type="predicted"/>
<dbReference type="AlphaFoldDB" id="A0A7C5UR20"/>
<keyword evidence="3" id="KW-0812">Transmembrane</keyword>
<accession>A0A7C5UR20</accession>
<evidence type="ECO:0000259" key="4">
    <source>
        <dbReference type="PROSITE" id="PS51371"/>
    </source>
</evidence>
<keyword evidence="3" id="KW-1133">Transmembrane helix</keyword>
<dbReference type="Pfam" id="PF00571">
    <property type="entry name" value="CBS"/>
    <property type="match status" value="2"/>
</dbReference>
<evidence type="ECO:0000313" key="5">
    <source>
        <dbReference type="EMBL" id="HHR91886.1"/>
    </source>
</evidence>
<feature type="transmembrane region" description="Helical" evidence="3">
    <location>
        <begin position="162"/>
        <end position="181"/>
    </location>
</feature>
<dbReference type="SMART" id="SM00116">
    <property type="entry name" value="CBS"/>
    <property type="match status" value="2"/>
</dbReference>
<dbReference type="InterPro" id="IPR051257">
    <property type="entry name" value="Diverse_CBS-Domain"/>
</dbReference>
<evidence type="ECO:0000256" key="3">
    <source>
        <dbReference type="SAM" id="Phobius"/>
    </source>
</evidence>
<dbReference type="Gene3D" id="3.10.580.10">
    <property type="entry name" value="CBS-domain"/>
    <property type="match status" value="1"/>
</dbReference>
<dbReference type="PROSITE" id="PS51371">
    <property type="entry name" value="CBS"/>
    <property type="match status" value="1"/>
</dbReference>
<name>A0A7C5UR20_UNCC3</name>
<dbReference type="InterPro" id="IPR009030">
    <property type="entry name" value="Growth_fac_rcpt_cys_sf"/>
</dbReference>
<dbReference type="SUPFAM" id="SSF57184">
    <property type="entry name" value="Growth factor receptor domain"/>
    <property type="match status" value="1"/>
</dbReference>
<dbReference type="SUPFAM" id="SSF54631">
    <property type="entry name" value="CBS-domain pair"/>
    <property type="match status" value="1"/>
</dbReference>
<dbReference type="PANTHER" id="PTHR43080:SF2">
    <property type="entry name" value="CBS DOMAIN-CONTAINING PROTEIN"/>
    <property type="match status" value="1"/>
</dbReference>
<dbReference type="EMBL" id="DRVY01000001">
    <property type="protein sequence ID" value="HHR91886.1"/>
    <property type="molecule type" value="Genomic_DNA"/>
</dbReference>
<dbReference type="CDD" id="cd02205">
    <property type="entry name" value="CBS_pair_SF"/>
    <property type="match status" value="1"/>
</dbReference>
<protein>
    <submittedName>
        <fullName evidence="5">CBS domain-containing protein</fullName>
    </submittedName>
</protein>
<keyword evidence="1 2" id="KW-0129">CBS domain</keyword>
<comment type="caution">
    <text evidence="5">The sequence shown here is derived from an EMBL/GenBank/DDBJ whole genome shotgun (WGS) entry which is preliminary data.</text>
</comment>
<organism evidence="5">
    <name type="scientific">candidate division CPR3 bacterium</name>
    <dbReference type="NCBI Taxonomy" id="2268181"/>
    <lineage>
        <taxon>Bacteria</taxon>
        <taxon>Bacteria division CPR3</taxon>
    </lineage>
</organism>
<gene>
    <name evidence="5" type="ORF">ENL96_00015</name>
</gene>
<sequence>MSVFTLNKIESLSIINILNLREHIHFMKVRDTKLEPPVTISPNAIISDLYELFQKTKAWAIYVVNSNNEPIGVITQLDLGTKFAKKSDPVSKIMSVGVYSVDINDDIVKARQMLYNYRIGTLAVTEGGKICAVLNRRNVFRTPKPQNISAPSNSIFVETLKILLGLLVISVLFFLVNVYLLNTDQNLVTNNAGLLGLCPPHYYFFNNSCIESPKCSDGTYYTECSKQQPFYCLNGTLVENASVCGCPPGFKAVDSTCVDQFRVDPKEAHFPFKLDGQDYILDVTLYGGLNNYLSTQNGYVYWHSSDYTPSQEETDSVVAHQVIDEPNQDRIIEDVIIAIKNFTPNRDDQARIAISLVQNIPYDLDAFYSKTRNQKYPYQVLYSNSGVCGEKSKLLALLLKKLGYGVALLEYRYENHEAVGIQCSIGSAQPPIDNKYCFIETTTPNIITYTPKTYVNIGRLTTITSIIPINEGLTFDASEEYQDRLEYERLEKLFESNSTTSYQESQKWLYLRRKYGLEENEYIDPNNCPPGTHPCIGKCWSDCPAGSQQVCTATGSVCYS</sequence>